<dbReference type="AlphaFoldDB" id="B3S0V8"/>
<protein>
    <submittedName>
        <fullName evidence="1">Uncharacterized protein</fullName>
    </submittedName>
</protein>
<gene>
    <name evidence="1" type="ORF">TRIADDRAFT_57186</name>
</gene>
<evidence type="ECO:0000313" key="2">
    <source>
        <dbReference type="Proteomes" id="UP000009022"/>
    </source>
</evidence>
<dbReference type="InParanoid" id="B3S0V8"/>
<organism evidence="1 2">
    <name type="scientific">Trichoplax adhaerens</name>
    <name type="common">Trichoplax reptans</name>
    <dbReference type="NCBI Taxonomy" id="10228"/>
    <lineage>
        <taxon>Eukaryota</taxon>
        <taxon>Metazoa</taxon>
        <taxon>Placozoa</taxon>
        <taxon>Uniplacotomia</taxon>
        <taxon>Trichoplacea</taxon>
        <taxon>Trichoplacidae</taxon>
        <taxon>Trichoplax</taxon>
    </lineage>
</organism>
<dbReference type="PhylomeDB" id="B3S0V8"/>
<dbReference type="CTD" id="6754811"/>
<name>B3S0V8_TRIAD</name>
<dbReference type="RefSeq" id="XP_002113239.1">
    <property type="nucleotide sequence ID" value="XM_002113203.1"/>
</dbReference>
<sequence>MAYESESNKVHIRNYINPADGEFGFGTNTLFKYYERKVYGLKKCWKEETELAIQNQQLYLQFNDATFYPDPLPIDKGVLGYFISFTINMDNYQGQKIDYVESTYHDIDSFIDGRHLTVRRYEARVKGLMTPNPIPMCAAQTYITKLVNRNPKVLKCIVVDNNGNRVLIQGTLFRGRELYVYGQKDAGEPFDSFEKVPKVDLTHQKSKLSRDASRAPYIKDYVDPKDGKLEYSNNTVYRYFERQVHGLTGSWEEGTEDAITNGNLFLNLNGRKIFPDRRRINRGIRGYYVSFTIDIDKEQARNITYNLITKSNVDQYQYEAVAEGLWTPNPIPKIFIRNYLSKLTTLNISGIGYMIAPSAKSIKIKNIESLADNLMSTVTKKLI</sequence>
<evidence type="ECO:0000313" key="1">
    <source>
        <dbReference type="EMBL" id="EDV23713.1"/>
    </source>
</evidence>
<dbReference type="HOGENOM" id="CLU_722266_0_0_1"/>
<dbReference type="KEGG" id="tad:TRIADDRAFT_57186"/>
<reference evidence="1 2" key="1">
    <citation type="journal article" date="2008" name="Nature">
        <title>The Trichoplax genome and the nature of placozoans.</title>
        <authorList>
            <person name="Srivastava M."/>
            <person name="Begovic E."/>
            <person name="Chapman J."/>
            <person name="Putnam N.H."/>
            <person name="Hellsten U."/>
            <person name="Kawashima T."/>
            <person name="Kuo A."/>
            <person name="Mitros T."/>
            <person name="Salamov A."/>
            <person name="Carpenter M.L."/>
            <person name="Signorovitch A.Y."/>
            <person name="Moreno M.A."/>
            <person name="Kamm K."/>
            <person name="Grimwood J."/>
            <person name="Schmutz J."/>
            <person name="Shapiro H."/>
            <person name="Grigoriev I.V."/>
            <person name="Buss L.W."/>
            <person name="Schierwater B."/>
            <person name="Dellaporta S.L."/>
            <person name="Rokhsar D.S."/>
        </authorList>
    </citation>
    <scope>NUCLEOTIDE SEQUENCE [LARGE SCALE GENOMIC DNA]</scope>
    <source>
        <strain evidence="1 2">Grell-BS-1999</strain>
    </source>
</reference>
<dbReference type="EMBL" id="DS985246">
    <property type="protein sequence ID" value="EDV23713.1"/>
    <property type="molecule type" value="Genomic_DNA"/>
</dbReference>
<keyword evidence="2" id="KW-1185">Reference proteome</keyword>
<dbReference type="GeneID" id="6754811"/>
<accession>B3S0V8</accession>
<dbReference type="Proteomes" id="UP000009022">
    <property type="component" value="Unassembled WGS sequence"/>
</dbReference>
<proteinExistence type="predicted"/>